<dbReference type="SUPFAM" id="SSF53067">
    <property type="entry name" value="Actin-like ATPase domain"/>
    <property type="match status" value="2"/>
</dbReference>
<dbReference type="GeneID" id="107221769"/>
<evidence type="ECO:0000313" key="7">
    <source>
        <dbReference type="Proteomes" id="UP000829291"/>
    </source>
</evidence>
<reference evidence="8 9" key="1">
    <citation type="submission" date="2025-05" db="UniProtKB">
        <authorList>
            <consortium name="RefSeq"/>
        </authorList>
    </citation>
    <scope>IDENTIFICATION</scope>
    <source>
        <tissue evidence="8 9">Thorax and Abdomen</tissue>
    </source>
</reference>
<dbReference type="KEGG" id="nlo:107221769"/>
<dbReference type="GO" id="GO:0045127">
    <property type="term" value="F:N-acetylglucosamine kinase activity"/>
    <property type="evidence" value="ECO:0007669"/>
    <property type="project" value="UniProtKB-EC"/>
</dbReference>
<feature type="region of interest" description="Disordered" evidence="5">
    <location>
        <begin position="1"/>
        <end position="55"/>
    </location>
</feature>
<protein>
    <recommendedName>
        <fullName evidence="3">N-acetyl-D-glucosamine kinase</fullName>
        <ecNumber evidence="2">2.7.1.59</ecNumber>
    </recommendedName>
    <alternativeName>
        <fullName evidence="4">GlcNAc kinase</fullName>
    </alternativeName>
</protein>
<name>A0A6J0BNU4_NEOLC</name>
<evidence type="ECO:0000313" key="9">
    <source>
        <dbReference type="RefSeq" id="XP_015516377.2"/>
    </source>
</evidence>
<evidence type="ECO:0000313" key="10">
    <source>
        <dbReference type="RefSeq" id="XP_046601480.1"/>
    </source>
</evidence>
<dbReference type="InterPro" id="IPR002731">
    <property type="entry name" value="ATPase_BadF"/>
</dbReference>
<accession>A0A6J0BNU4</accession>
<dbReference type="Pfam" id="PF01869">
    <property type="entry name" value="BcrAD_BadFG"/>
    <property type="match status" value="1"/>
</dbReference>
<gene>
    <name evidence="8 9 10" type="primary">LOC107221769</name>
</gene>
<dbReference type="RefSeq" id="XP_015516377.2">
    <property type="nucleotide sequence ID" value="XM_015660891.2"/>
</dbReference>
<keyword evidence="8 9" id="KW-0808">Transferase</keyword>
<dbReference type="Gene3D" id="3.30.420.40">
    <property type="match status" value="1"/>
</dbReference>
<evidence type="ECO:0000256" key="4">
    <source>
        <dbReference type="ARBA" id="ARBA00031123"/>
    </source>
</evidence>
<proteinExistence type="inferred from homology"/>
<keyword evidence="7" id="KW-1185">Reference proteome</keyword>
<dbReference type="InterPro" id="IPR043129">
    <property type="entry name" value="ATPase_NBD"/>
</dbReference>
<dbReference type="Proteomes" id="UP000829291">
    <property type="component" value="Chromosome 7"/>
</dbReference>
<evidence type="ECO:0000259" key="6">
    <source>
        <dbReference type="Pfam" id="PF01869"/>
    </source>
</evidence>
<dbReference type="PANTHER" id="PTHR12862:SF0">
    <property type="entry name" value="N-ACETYL-D-GLUCOSAMINE KINASE"/>
    <property type="match status" value="1"/>
</dbReference>
<evidence type="ECO:0000313" key="8">
    <source>
        <dbReference type="RefSeq" id="XP_015516376.2"/>
    </source>
</evidence>
<evidence type="ECO:0000256" key="1">
    <source>
        <dbReference type="ARBA" id="ARBA00006198"/>
    </source>
</evidence>
<comment type="similarity">
    <text evidence="1">Belongs to the eukaryotic-type N-acetylglucosamine kinase family.</text>
</comment>
<evidence type="ECO:0000256" key="5">
    <source>
        <dbReference type="SAM" id="MobiDB-lite"/>
    </source>
</evidence>
<keyword evidence="8 9" id="KW-0418">Kinase</keyword>
<dbReference type="EC" id="2.7.1.59" evidence="2"/>
<organism evidence="7 8">
    <name type="scientific">Neodiprion lecontei</name>
    <name type="common">Redheaded pine sawfly</name>
    <dbReference type="NCBI Taxonomy" id="441921"/>
    <lineage>
        <taxon>Eukaryota</taxon>
        <taxon>Metazoa</taxon>
        <taxon>Ecdysozoa</taxon>
        <taxon>Arthropoda</taxon>
        <taxon>Hexapoda</taxon>
        <taxon>Insecta</taxon>
        <taxon>Pterygota</taxon>
        <taxon>Neoptera</taxon>
        <taxon>Endopterygota</taxon>
        <taxon>Hymenoptera</taxon>
        <taxon>Tenthredinoidea</taxon>
        <taxon>Diprionidae</taxon>
        <taxon>Diprioninae</taxon>
        <taxon>Neodiprion</taxon>
    </lineage>
</organism>
<evidence type="ECO:0000256" key="3">
    <source>
        <dbReference type="ARBA" id="ARBA00014974"/>
    </source>
</evidence>
<dbReference type="InterPro" id="IPR039758">
    <property type="entry name" value="NAGK-like"/>
</dbReference>
<dbReference type="AlphaFoldDB" id="A0A6J0BNU4"/>
<dbReference type="RefSeq" id="XP_015516376.2">
    <property type="nucleotide sequence ID" value="XM_015660890.2"/>
</dbReference>
<dbReference type="CDD" id="cd24078">
    <property type="entry name" value="ASKHA_NBD_NAGK_meta"/>
    <property type="match status" value="1"/>
</dbReference>
<evidence type="ECO:0000256" key="2">
    <source>
        <dbReference type="ARBA" id="ARBA00012122"/>
    </source>
</evidence>
<dbReference type="OrthoDB" id="311172at2759"/>
<feature type="domain" description="ATPase BadF/BadG/BcrA/BcrD type" evidence="6">
    <location>
        <begin position="77"/>
        <end position="347"/>
    </location>
</feature>
<sequence>MMGKKDLQKPVALSEEKKSQIDENELRRTKRDERKEQAAAGSEKIKTDDELDDDRIDKTAEIQAAEKRSPDEIRIGGVEGGATHSTLIIMNGHGEKLIEMKGPGTNHWQLGMRETAARINGMITMAKKELNIPASSPLDSVGLTLSGCEQDESNRHLKETLFNEFPTASRRYFIGSDTLGSIKTGIENGGVVLIAGTGSNALLINPDGQKHGCGGWGHMIGDEGSAYWISHRAAKYVFDDMDNLEKSPRPISYVWPAMRNFFHVADRTDLLPHLYANFDKSKFAMLAKELAKGCEHEDPLCLLLFEDTGKILARYVQVVATKAHNDLLLSPGGLRIVCVGSVWHSWTYMKKGFVDQIHGTPGVDELTLLRLKTSAAVGACYLAADSLQCGSLKKTYDDNINIFYHYKRANMPKSAKDD</sequence>
<feature type="compositionally biased region" description="Basic and acidic residues" evidence="5">
    <location>
        <begin position="1"/>
        <end position="48"/>
    </location>
</feature>
<dbReference type="PANTHER" id="PTHR12862">
    <property type="entry name" value="BADF TYPE ATPASE DOMAIN-CONTAINING PROTEIN"/>
    <property type="match status" value="1"/>
</dbReference>
<dbReference type="RefSeq" id="XP_046601480.1">
    <property type="nucleotide sequence ID" value="XM_046745524.1"/>
</dbReference>